<accession>A0A220VDU7</accession>
<dbReference type="OrthoDB" id="5829628at2"/>
<dbReference type="AlphaFoldDB" id="A0A220VDU7"/>
<dbReference type="EMBL" id="CP022355">
    <property type="protein sequence ID" value="ASK78517.1"/>
    <property type="molecule type" value="Genomic_DNA"/>
</dbReference>
<evidence type="ECO:0000313" key="2">
    <source>
        <dbReference type="EMBL" id="ASK78517.1"/>
    </source>
</evidence>
<sequence length="250" mass="28485">MSKPFVLVLTIIIITILSVSVFISVNNTFTEISFLAIGFYLLRPFHLGAFLFLIGFMLFFISGNIQPISLSLCTLMILPVINLLSSKEHISIFVFFIMLIILIMFAGLMVVQFDKNLGGSIYATITQIISVFLLWVSFKLWVEIDIINNFKDNKVALFLIFVLVLSANQFEALLILFTLIGVTCCQKYSLLCHQNTQENILYWIIPSVAFGSLFLVDGHNTPNIIIFVWFLILLSGWLSNFMIHEEDFDN</sequence>
<feature type="transmembrane region" description="Helical" evidence="1">
    <location>
        <begin position="200"/>
        <end position="217"/>
    </location>
</feature>
<evidence type="ECO:0000313" key="3">
    <source>
        <dbReference type="Proteomes" id="UP000242175"/>
    </source>
</evidence>
<feature type="transmembrane region" description="Helical" evidence="1">
    <location>
        <begin position="92"/>
        <end position="113"/>
    </location>
</feature>
<feature type="transmembrane region" description="Helical" evidence="1">
    <location>
        <begin position="224"/>
        <end position="243"/>
    </location>
</feature>
<feature type="transmembrane region" description="Helical" evidence="1">
    <location>
        <begin position="119"/>
        <end position="142"/>
    </location>
</feature>
<dbReference type="KEGG" id="pmai:CF386_05605"/>
<feature type="transmembrane region" description="Helical" evidence="1">
    <location>
        <begin position="154"/>
        <end position="180"/>
    </location>
</feature>
<gene>
    <name evidence="2" type="ORF">CF386_05605</name>
</gene>
<organism evidence="2 3">
    <name type="scientific">Paraphotobacterium marinum</name>
    <dbReference type="NCBI Taxonomy" id="1755811"/>
    <lineage>
        <taxon>Bacteria</taxon>
        <taxon>Pseudomonadati</taxon>
        <taxon>Pseudomonadota</taxon>
        <taxon>Gammaproteobacteria</taxon>
        <taxon>Vibrionales</taxon>
        <taxon>Vibrionaceae</taxon>
        <taxon>Paraphotobacterium</taxon>
    </lineage>
</organism>
<keyword evidence="1" id="KW-0812">Transmembrane</keyword>
<proteinExistence type="predicted"/>
<feature type="transmembrane region" description="Helical" evidence="1">
    <location>
        <begin position="6"/>
        <end position="25"/>
    </location>
</feature>
<keyword evidence="1" id="KW-0472">Membrane</keyword>
<evidence type="ECO:0000256" key="1">
    <source>
        <dbReference type="SAM" id="Phobius"/>
    </source>
</evidence>
<dbReference type="Proteomes" id="UP000242175">
    <property type="component" value="Chromosome large"/>
</dbReference>
<keyword evidence="3" id="KW-1185">Reference proteome</keyword>
<feature type="transmembrane region" description="Helical" evidence="1">
    <location>
        <begin position="67"/>
        <end position="85"/>
    </location>
</feature>
<protein>
    <submittedName>
        <fullName evidence="2">Uncharacterized protein</fullName>
    </submittedName>
</protein>
<name>A0A220VDU7_9GAMM</name>
<dbReference type="RefSeq" id="WP_089073425.1">
    <property type="nucleotide sequence ID" value="NZ_CBCSAM010000001.1"/>
</dbReference>
<feature type="transmembrane region" description="Helical" evidence="1">
    <location>
        <begin position="37"/>
        <end position="61"/>
    </location>
</feature>
<keyword evidence="1" id="KW-1133">Transmembrane helix</keyword>
<reference evidence="2 3" key="1">
    <citation type="journal article" date="2016" name="Int. J. Syst. Evol. Microbiol.">
        <title>Paraphotobacterium marinum gen. nov., sp. nov., a member of the family Vibrionaceae, isolated from surface seawater.</title>
        <authorList>
            <person name="Huang Z."/>
            <person name="Dong C."/>
            <person name="Shao Z."/>
        </authorList>
    </citation>
    <scope>NUCLEOTIDE SEQUENCE [LARGE SCALE GENOMIC DNA]</scope>
    <source>
        <strain evidence="2 3">NSCS20N07D</strain>
    </source>
</reference>